<accession>A0AAW0NB52</accession>
<organism evidence="2 3">
    <name type="scientific">Mugilogobius chulae</name>
    <name type="common">yellowstripe goby</name>
    <dbReference type="NCBI Taxonomy" id="88201"/>
    <lineage>
        <taxon>Eukaryota</taxon>
        <taxon>Metazoa</taxon>
        <taxon>Chordata</taxon>
        <taxon>Craniata</taxon>
        <taxon>Vertebrata</taxon>
        <taxon>Euteleostomi</taxon>
        <taxon>Actinopterygii</taxon>
        <taxon>Neopterygii</taxon>
        <taxon>Teleostei</taxon>
        <taxon>Neoteleostei</taxon>
        <taxon>Acanthomorphata</taxon>
        <taxon>Gobiaria</taxon>
        <taxon>Gobiiformes</taxon>
        <taxon>Gobioidei</taxon>
        <taxon>Gobiidae</taxon>
        <taxon>Gobionellinae</taxon>
        <taxon>Mugilogobius</taxon>
    </lineage>
</organism>
<keyword evidence="3" id="KW-1185">Reference proteome</keyword>
<protein>
    <submittedName>
        <fullName evidence="2">Uncharacterized protein</fullName>
    </submittedName>
</protein>
<dbReference type="InterPro" id="IPR047313">
    <property type="entry name" value="SMN_C"/>
</dbReference>
<evidence type="ECO:0000313" key="3">
    <source>
        <dbReference type="Proteomes" id="UP001460270"/>
    </source>
</evidence>
<evidence type="ECO:0000256" key="1">
    <source>
        <dbReference type="SAM" id="MobiDB-lite"/>
    </source>
</evidence>
<sequence>MARRRADEEEGVKMEGGDKYGEEDMEGGDKMKENRRWREEIRDLRRLPLSHSVFSHHFGLTSHEDVPAFLPPPPPFWAFESKEAGPALDPISLMLMQWYMCGFHTGSYLAQQQKKSSSRD</sequence>
<dbReference type="Proteomes" id="UP001460270">
    <property type="component" value="Unassembled WGS sequence"/>
</dbReference>
<proteinExistence type="predicted"/>
<feature type="region of interest" description="Disordered" evidence="1">
    <location>
        <begin position="1"/>
        <end position="35"/>
    </location>
</feature>
<name>A0AAW0NB52_9GOBI</name>
<comment type="caution">
    <text evidence="2">The sequence shown here is derived from an EMBL/GenBank/DDBJ whole genome shotgun (WGS) entry which is preliminary data.</text>
</comment>
<dbReference type="CDD" id="cd22852">
    <property type="entry name" value="SMN_C"/>
    <property type="match status" value="1"/>
</dbReference>
<evidence type="ECO:0000313" key="2">
    <source>
        <dbReference type="EMBL" id="KAK7889062.1"/>
    </source>
</evidence>
<dbReference type="EMBL" id="JBBPFD010000018">
    <property type="protein sequence ID" value="KAK7889062.1"/>
    <property type="molecule type" value="Genomic_DNA"/>
</dbReference>
<dbReference type="AlphaFoldDB" id="A0AAW0NB52"/>
<reference evidence="3" key="1">
    <citation type="submission" date="2024-04" db="EMBL/GenBank/DDBJ databases">
        <title>Salinicola lusitanus LLJ914,a marine bacterium isolated from the Okinawa Trough.</title>
        <authorList>
            <person name="Li J."/>
        </authorList>
    </citation>
    <scope>NUCLEOTIDE SEQUENCE [LARGE SCALE GENOMIC DNA]</scope>
</reference>
<gene>
    <name evidence="2" type="ORF">WMY93_024622</name>
</gene>
<dbReference type="Pfam" id="PF20635">
    <property type="entry name" value="SMN_YG-box"/>
    <property type="match status" value="1"/>
</dbReference>